<dbReference type="PANTHER" id="PTHR43875">
    <property type="entry name" value="MALTODEXTRIN IMPORT ATP-BINDING PROTEIN MSMX"/>
    <property type="match status" value="1"/>
</dbReference>
<dbReference type="InterPro" id="IPR003439">
    <property type="entry name" value="ABC_transporter-like_ATP-bd"/>
</dbReference>
<gene>
    <name evidence="16" type="ORF">ACFPFO_02710</name>
</gene>
<dbReference type="InterPro" id="IPR047641">
    <property type="entry name" value="ABC_transpr_MalK/UgpC-like"/>
</dbReference>
<keyword evidence="5 16" id="KW-0067">ATP-binding</keyword>
<keyword evidence="4" id="KW-0547">Nucleotide-binding</keyword>
<evidence type="ECO:0000256" key="2">
    <source>
        <dbReference type="ARBA" id="ARBA00022448"/>
    </source>
</evidence>
<evidence type="ECO:0000313" key="17">
    <source>
        <dbReference type="Proteomes" id="UP001595925"/>
    </source>
</evidence>
<keyword evidence="7" id="KW-0472">Membrane</keyword>
<dbReference type="Proteomes" id="UP001595925">
    <property type="component" value="Unassembled WGS sequence"/>
</dbReference>
<organism evidence="16 17">
    <name type="scientific">Saliphagus infecundisoli</name>
    <dbReference type="NCBI Taxonomy" id="1849069"/>
    <lineage>
        <taxon>Archaea</taxon>
        <taxon>Methanobacteriati</taxon>
        <taxon>Methanobacteriota</taxon>
        <taxon>Stenosarchaea group</taxon>
        <taxon>Halobacteria</taxon>
        <taxon>Halobacteriales</taxon>
        <taxon>Natrialbaceae</taxon>
        <taxon>Saliphagus</taxon>
    </lineage>
</organism>
<evidence type="ECO:0000256" key="5">
    <source>
        <dbReference type="ARBA" id="ARBA00022840"/>
    </source>
</evidence>
<keyword evidence="3" id="KW-1003">Cell membrane</keyword>
<comment type="catalytic activity">
    <reaction evidence="8">
        <text>D-xylose(out) + ATP + H2O = D-xylose(in) + ADP + phosphate + H(+)</text>
        <dbReference type="Rhea" id="RHEA:29899"/>
        <dbReference type="ChEBI" id="CHEBI:15377"/>
        <dbReference type="ChEBI" id="CHEBI:15378"/>
        <dbReference type="ChEBI" id="CHEBI:30616"/>
        <dbReference type="ChEBI" id="CHEBI:43474"/>
        <dbReference type="ChEBI" id="CHEBI:53455"/>
        <dbReference type="ChEBI" id="CHEBI:456216"/>
        <dbReference type="EC" id="7.5.2.13"/>
    </reaction>
    <physiologicalReaction direction="left-to-right" evidence="8">
        <dbReference type="Rhea" id="RHEA:29900"/>
    </physiologicalReaction>
</comment>
<dbReference type="SUPFAM" id="SSF52540">
    <property type="entry name" value="P-loop containing nucleoside triphosphate hydrolases"/>
    <property type="match status" value="1"/>
</dbReference>
<dbReference type="GO" id="GO:0022857">
    <property type="term" value="F:transmembrane transporter activity"/>
    <property type="evidence" value="ECO:0007669"/>
    <property type="project" value="UniProtKB-ARBA"/>
</dbReference>
<evidence type="ECO:0000256" key="4">
    <source>
        <dbReference type="ARBA" id="ARBA00022741"/>
    </source>
</evidence>
<keyword evidence="6" id="KW-1278">Translocase</keyword>
<feature type="region of interest" description="Disordered" evidence="14">
    <location>
        <begin position="358"/>
        <end position="378"/>
    </location>
</feature>
<comment type="subcellular location">
    <subcellularLocation>
        <location evidence="1">Cell membrane</location>
        <topology evidence="1">Peripheral membrane protein</topology>
    </subcellularLocation>
</comment>
<evidence type="ECO:0000256" key="8">
    <source>
        <dbReference type="ARBA" id="ARBA00050355"/>
    </source>
</evidence>
<sequence length="378" mass="41996">MARLTLENITKRFGEVVAVNELSLEVDDGEFVVFVGPSGCGKSTTLRMIAGLEEITDGKLSIDETVVNDLEPPERNVAMVFQNYALYPHMTARRNMTFGMNSSGSYTDEEIDERVSNAAEMLDIVDLLERKPANLSGGERQRVAIGRALVRQPDVFLLDEPLSNLDAKLRVQMRSELSELHSRLQTTTVYVTHDQVEALTLGDRVAVMNEGQLEQVAAPQELYDFPKTQFVAGFIGSPAMNMIQVNVVHAGGRVYAESNSFRIPLSRADPSGVPEQRAILGVRPEDIHLADELDNEADRIPTDIRITEPLGETLLAYSDIDGTEIKFKTEPHQPMDNQSQVELTFNPDRLHLFDAESGEAIHHTQPPKAENELTINQS</sequence>
<reference evidence="16 17" key="1">
    <citation type="journal article" date="2019" name="Int. J. Syst. Evol. Microbiol.">
        <title>The Global Catalogue of Microorganisms (GCM) 10K type strain sequencing project: providing services to taxonomists for standard genome sequencing and annotation.</title>
        <authorList>
            <consortium name="The Broad Institute Genomics Platform"/>
            <consortium name="The Broad Institute Genome Sequencing Center for Infectious Disease"/>
            <person name="Wu L."/>
            <person name="Ma J."/>
        </authorList>
    </citation>
    <scope>NUCLEOTIDE SEQUENCE [LARGE SCALE GENOMIC DNA]</scope>
    <source>
        <strain evidence="16 17">CGMCC 1.15824</strain>
    </source>
</reference>
<evidence type="ECO:0000256" key="12">
    <source>
        <dbReference type="ARBA" id="ARBA00065962"/>
    </source>
</evidence>
<evidence type="ECO:0000313" key="16">
    <source>
        <dbReference type="EMBL" id="MFC4986704.1"/>
    </source>
</evidence>
<dbReference type="GO" id="GO:0005524">
    <property type="term" value="F:ATP binding"/>
    <property type="evidence" value="ECO:0007669"/>
    <property type="project" value="UniProtKB-KW"/>
</dbReference>
<evidence type="ECO:0000256" key="3">
    <source>
        <dbReference type="ARBA" id="ARBA00022475"/>
    </source>
</evidence>
<evidence type="ECO:0000256" key="6">
    <source>
        <dbReference type="ARBA" id="ARBA00022967"/>
    </source>
</evidence>
<dbReference type="RefSeq" id="WP_224828949.1">
    <property type="nucleotide sequence ID" value="NZ_JAIVEF010000016.1"/>
</dbReference>
<evidence type="ECO:0000256" key="7">
    <source>
        <dbReference type="ARBA" id="ARBA00023136"/>
    </source>
</evidence>
<name>A0ABD5QAZ3_9EURY</name>
<comment type="caution">
    <text evidence="16">The sequence shown here is derived from an EMBL/GenBank/DDBJ whole genome shotgun (WGS) entry which is preliminary data.</text>
</comment>
<dbReference type="InterPro" id="IPR008995">
    <property type="entry name" value="Mo/tungstate-bd_C_term_dom"/>
</dbReference>
<evidence type="ECO:0000256" key="11">
    <source>
        <dbReference type="ARBA" id="ARBA00061029"/>
    </source>
</evidence>
<dbReference type="Gene3D" id="2.40.50.140">
    <property type="entry name" value="Nucleic acid-binding proteins"/>
    <property type="match status" value="1"/>
</dbReference>
<accession>A0ABD5QAZ3</accession>
<evidence type="ECO:0000256" key="14">
    <source>
        <dbReference type="SAM" id="MobiDB-lite"/>
    </source>
</evidence>
<dbReference type="Pfam" id="PF17912">
    <property type="entry name" value="OB_MalK"/>
    <property type="match status" value="1"/>
</dbReference>
<dbReference type="InterPro" id="IPR015855">
    <property type="entry name" value="ABC_transpr_MalK-like"/>
</dbReference>
<dbReference type="GO" id="GO:1902495">
    <property type="term" value="C:transmembrane transporter complex"/>
    <property type="evidence" value="ECO:0007669"/>
    <property type="project" value="UniProtKB-ARBA"/>
</dbReference>
<feature type="domain" description="ABC transporter" evidence="15">
    <location>
        <begin position="4"/>
        <end position="235"/>
    </location>
</feature>
<evidence type="ECO:0000256" key="10">
    <source>
        <dbReference type="ARBA" id="ARBA00053454"/>
    </source>
</evidence>
<evidence type="ECO:0000256" key="9">
    <source>
        <dbReference type="ARBA" id="ARBA00051890"/>
    </source>
</evidence>
<evidence type="ECO:0000259" key="15">
    <source>
        <dbReference type="PROSITE" id="PS50893"/>
    </source>
</evidence>
<dbReference type="NCBIfam" id="NF008653">
    <property type="entry name" value="PRK11650.1"/>
    <property type="match status" value="1"/>
</dbReference>
<comment type="similarity">
    <text evidence="11">Belongs to the ABC transporter superfamily. Carbohydrate uptake transporter-1 (CUT1) (TC 3.A.1.1) family.</text>
</comment>
<dbReference type="InterPro" id="IPR012340">
    <property type="entry name" value="NA-bd_OB-fold"/>
</dbReference>
<dbReference type="SMART" id="SM00382">
    <property type="entry name" value="AAA"/>
    <property type="match status" value="1"/>
</dbReference>
<dbReference type="InterPro" id="IPR017871">
    <property type="entry name" value="ABC_transporter-like_CS"/>
</dbReference>
<dbReference type="AlphaFoldDB" id="A0ABD5QAZ3"/>
<comment type="subunit">
    <text evidence="12">The complex is composed of two ATP-binding proteins (XacJ and XacK), two transmembrane proteins (XacH and XacI) and a solute-binding protein (XacG).</text>
</comment>
<evidence type="ECO:0000256" key="13">
    <source>
        <dbReference type="ARBA" id="ARBA00066315"/>
    </source>
</evidence>
<dbReference type="InterPro" id="IPR040582">
    <property type="entry name" value="OB_MalK-like"/>
</dbReference>
<keyword evidence="2" id="KW-0813">Transport</keyword>
<protein>
    <recommendedName>
        <fullName evidence="13">ABC-type D-xylose/L-arabinose transporter</fullName>
        <ecNumber evidence="13">7.5.2.13</ecNumber>
    </recommendedName>
</protein>
<proteinExistence type="inferred from homology"/>
<dbReference type="PROSITE" id="PS00211">
    <property type="entry name" value="ABC_TRANSPORTER_1"/>
    <property type="match status" value="1"/>
</dbReference>
<dbReference type="InterPro" id="IPR003593">
    <property type="entry name" value="AAA+_ATPase"/>
</dbReference>
<dbReference type="PANTHER" id="PTHR43875:SF15">
    <property type="entry name" value="TREHALOSE IMPORT ATP-BINDING PROTEIN SUGC"/>
    <property type="match status" value="1"/>
</dbReference>
<dbReference type="SUPFAM" id="SSF50331">
    <property type="entry name" value="MOP-like"/>
    <property type="match status" value="1"/>
</dbReference>
<comment type="function">
    <text evidence="10">Part of the ABC transporter complex XacGHIJK involved in the uptake of xylose and arabinose. Responsible for energy coupling to the transport system.</text>
</comment>
<keyword evidence="17" id="KW-1185">Reference proteome</keyword>
<dbReference type="EMBL" id="JBHSJG010000007">
    <property type="protein sequence ID" value="MFC4986704.1"/>
    <property type="molecule type" value="Genomic_DNA"/>
</dbReference>
<dbReference type="PROSITE" id="PS50893">
    <property type="entry name" value="ABC_TRANSPORTER_2"/>
    <property type="match status" value="1"/>
</dbReference>
<dbReference type="InterPro" id="IPR027417">
    <property type="entry name" value="P-loop_NTPase"/>
</dbReference>
<dbReference type="Gene3D" id="2.40.50.100">
    <property type="match status" value="1"/>
</dbReference>
<dbReference type="EC" id="7.5.2.13" evidence="13"/>
<dbReference type="Gene3D" id="3.40.50.300">
    <property type="entry name" value="P-loop containing nucleotide triphosphate hydrolases"/>
    <property type="match status" value="1"/>
</dbReference>
<dbReference type="FunFam" id="3.40.50.300:FF:000042">
    <property type="entry name" value="Maltose/maltodextrin ABC transporter, ATP-binding protein"/>
    <property type="match status" value="1"/>
</dbReference>
<evidence type="ECO:0000256" key="1">
    <source>
        <dbReference type="ARBA" id="ARBA00004202"/>
    </source>
</evidence>
<dbReference type="Pfam" id="PF00005">
    <property type="entry name" value="ABC_tran"/>
    <property type="match status" value="1"/>
</dbReference>
<dbReference type="CDD" id="cd03301">
    <property type="entry name" value="ABC_MalK_N"/>
    <property type="match status" value="1"/>
</dbReference>
<dbReference type="GO" id="GO:0005886">
    <property type="term" value="C:plasma membrane"/>
    <property type="evidence" value="ECO:0007669"/>
    <property type="project" value="UniProtKB-SubCell"/>
</dbReference>
<comment type="catalytic activity">
    <reaction evidence="9">
        <text>L-arabinose(out) + ATP + H2O = L-arabinose(in) + ADP + phosphate + H(+)</text>
        <dbReference type="Rhea" id="RHEA:30007"/>
        <dbReference type="ChEBI" id="CHEBI:15377"/>
        <dbReference type="ChEBI" id="CHEBI:15378"/>
        <dbReference type="ChEBI" id="CHEBI:17535"/>
        <dbReference type="ChEBI" id="CHEBI:30616"/>
        <dbReference type="ChEBI" id="CHEBI:43474"/>
        <dbReference type="ChEBI" id="CHEBI:456216"/>
        <dbReference type="EC" id="7.5.2.13"/>
    </reaction>
    <physiologicalReaction direction="left-to-right" evidence="9">
        <dbReference type="Rhea" id="RHEA:30008"/>
    </physiologicalReaction>
</comment>